<protein>
    <recommendedName>
        <fullName evidence="1">G-patch domain-containing protein</fullName>
    </recommendedName>
</protein>
<dbReference type="STRING" id="2711.A0A067EW84"/>
<dbReference type="EMBL" id="KK784940">
    <property type="protein sequence ID" value="KDO59353.1"/>
    <property type="molecule type" value="Genomic_DNA"/>
</dbReference>
<gene>
    <name evidence="2" type="ORF">CISIN_1g038970mg</name>
</gene>
<keyword evidence="3" id="KW-1185">Reference proteome</keyword>
<evidence type="ECO:0000313" key="3">
    <source>
        <dbReference type="Proteomes" id="UP000027120"/>
    </source>
</evidence>
<organism evidence="2 3">
    <name type="scientific">Citrus sinensis</name>
    <name type="common">Sweet orange</name>
    <name type="synonym">Citrus aurantium var. sinensis</name>
    <dbReference type="NCBI Taxonomy" id="2711"/>
    <lineage>
        <taxon>Eukaryota</taxon>
        <taxon>Viridiplantae</taxon>
        <taxon>Streptophyta</taxon>
        <taxon>Embryophyta</taxon>
        <taxon>Tracheophyta</taxon>
        <taxon>Spermatophyta</taxon>
        <taxon>Magnoliopsida</taxon>
        <taxon>eudicotyledons</taxon>
        <taxon>Gunneridae</taxon>
        <taxon>Pentapetalae</taxon>
        <taxon>rosids</taxon>
        <taxon>malvids</taxon>
        <taxon>Sapindales</taxon>
        <taxon>Rutaceae</taxon>
        <taxon>Aurantioideae</taxon>
        <taxon>Citrus</taxon>
    </lineage>
</organism>
<dbReference type="InterPro" id="IPR000467">
    <property type="entry name" value="G_patch_dom"/>
</dbReference>
<evidence type="ECO:0000313" key="2">
    <source>
        <dbReference type="EMBL" id="KDO59353.1"/>
    </source>
</evidence>
<dbReference type="PROSITE" id="PS50174">
    <property type="entry name" value="G_PATCH"/>
    <property type="match status" value="1"/>
</dbReference>
<feature type="domain" description="G-patch" evidence="1">
    <location>
        <begin position="1"/>
        <end position="25"/>
    </location>
</feature>
<reference evidence="2 3" key="1">
    <citation type="submission" date="2014-04" db="EMBL/GenBank/DDBJ databases">
        <authorList>
            <consortium name="International Citrus Genome Consortium"/>
            <person name="Gmitter F."/>
            <person name="Chen C."/>
            <person name="Farmerie W."/>
            <person name="Harkins T."/>
            <person name="Desany B."/>
            <person name="Mohiuddin M."/>
            <person name="Kodira C."/>
            <person name="Borodovsky M."/>
            <person name="Lomsadze A."/>
            <person name="Burns P."/>
            <person name="Jenkins J."/>
            <person name="Prochnik S."/>
            <person name="Shu S."/>
            <person name="Chapman J."/>
            <person name="Pitluck S."/>
            <person name="Schmutz J."/>
            <person name="Rokhsar D."/>
        </authorList>
    </citation>
    <scope>NUCLEOTIDE SEQUENCE</scope>
</reference>
<dbReference type="GO" id="GO:0003676">
    <property type="term" value="F:nucleic acid binding"/>
    <property type="evidence" value="ECO:0007669"/>
    <property type="project" value="InterPro"/>
</dbReference>
<proteinExistence type="predicted"/>
<sequence>MAKMGFVEGMGLGRDSQGIVNPLAAVPCSLAAYVWHVPVAPPSIDLRLKEGTASRTFVLELRNAAGPM</sequence>
<evidence type="ECO:0000259" key="1">
    <source>
        <dbReference type="PROSITE" id="PS50174"/>
    </source>
</evidence>
<dbReference type="Pfam" id="PF01585">
    <property type="entry name" value="G-patch"/>
    <property type="match status" value="1"/>
</dbReference>
<accession>A0A067EW84</accession>
<dbReference type="Proteomes" id="UP000027120">
    <property type="component" value="Unassembled WGS sequence"/>
</dbReference>
<dbReference type="AlphaFoldDB" id="A0A067EW84"/>
<name>A0A067EW84_CITSI</name>